<evidence type="ECO:0000313" key="1">
    <source>
        <dbReference type="EMBL" id="KAJ6952946.1"/>
    </source>
</evidence>
<sequence length="36" mass="4319">MFRLSRMEYVSVSWKILQIKTSIEMLELAILMLECI</sequence>
<organism evidence="1 2">
    <name type="scientific">Populus alba x Populus x berolinensis</name>
    <dbReference type="NCBI Taxonomy" id="444605"/>
    <lineage>
        <taxon>Eukaryota</taxon>
        <taxon>Viridiplantae</taxon>
        <taxon>Streptophyta</taxon>
        <taxon>Embryophyta</taxon>
        <taxon>Tracheophyta</taxon>
        <taxon>Spermatophyta</taxon>
        <taxon>Magnoliopsida</taxon>
        <taxon>eudicotyledons</taxon>
        <taxon>Gunneridae</taxon>
        <taxon>Pentapetalae</taxon>
        <taxon>rosids</taxon>
        <taxon>fabids</taxon>
        <taxon>Malpighiales</taxon>
        <taxon>Salicaceae</taxon>
        <taxon>Saliceae</taxon>
        <taxon>Populus</taxon>
    </lineage>
</organism>
<dbReference type="Proteomes" id="UP001164929">
    <property type="component" value="Chromosome 19"/>
</dbReference>
<accession>A0AAD6PRE5</accession>
<name>A0AAD6PRE5_9ROSI</name>
<gene>
    <name evidence="1" type="ORF">NC653_041933</name>
</gene>
<evidence type="ECO:0000313" key="2">
    <source>
        <dbReference type="Proteomes" id="UP001164929"/>
    </source>
</evidence>
<dbReference type="AlphaFoldDB" id="A0AAD6PRE5"/>
<comment type="caution">
    <text evidence="1">The sequence shown here is derived from an EMBL/GenBank/DDBJ whole genome shotgun (WGS) entry which is preliminary data.</text>
</comment>
<proteinExistence type="predicted"/>
<keyword evidence="2" id="KW-1185">Reference proteome</keyword>
<protein>
    <submittedName>
        <fullName evidence="1">Uncharacterized protein</fullName>
    </submittedName>
</protein>
<reference evidence="1" key="1">
    <citation type="journal article" date="2023" name="Mol. Ecol. Resour.">
        <title>Chromosome-level genome assembly of a triploid poplar Populus alba 'Berolinensis'.</title>
        <authorList>
            <person name="Chen S."/>
            <person name="Yu Y."/>
            <person name="Wang X."/>
            <person name="Wang S."/>
            <person name="Zhang T."/>
            <person name="Zhou Y."/>
            <person name="He R."/>
            <person name="Meng N."/>
            <person name="Wang Y."/>
            <person name="Liu W."/>
            <person name="Liu Z."/>
            <person name="Liu J."/>
            <person name="Guo Q."/>
            <person name="Huang H."/>
            <person name="Sederoff R.R."/>
            <person name="Wang G."/>
            <person name="Qu G."/>
            <person name="Chen S."/>
        </authorList>
    </citation>
    <scope>NUCLEOTIDE SEQUENCE</scope>
    <source>
        <strain evidence="1">SC-2020</strain>
    </source>
</reference>
<dbReference type="EMBL" id="JAQIZT010000019">
    <property type="protein sequence ID" value="KAJ6952946.1"/>
    <property type="molecule type" value="Genomic_DNA"/>
</dbReference>